<keyword evidence="4" id="KW-1185">Reference proteome</keyword>
<name>A0A2P8D0I7_9BACT</name>
<dbReference type="EMBL" id="PYGD01000007">
    <property type="protein sequence ID" value="PSK90727.1"/>
    <property type="molecule type" value="Genomic_DNA"/>
</dbReference>
<evidence type="ECO:0000313" key="3">
    <source>
        <dbReference type="EMBL" id="PSK90727.1"/>
    </source>
</evidence>
<feature type="signal peptide" evidence="1">
    <location>
        <begin position="1"/>
        <end position="20"/>
    </location>
</feature>
<dbReference type="Pfam" id="PF18962">
    <property type="entry name" value="Por_Secre_tail"/>
    <property type="match status" value="1"/>
</dbReference>
<accession>A0A2P8D0I7</accession>
<evidence type="ECO:0000259" key="2">
    <source>
        <dbReference type="Pfam" id="PF18962"/>
    </source>
</evidence>
<dbReference type="InterPro" id="IPR026444">
    <property type="entry name" value="Secre_tail"/>
</dbReference>
<dbReference type="AlphaFoldDB" id="A0A2P8D0I7"/>
<evidence type="ECO:0000313" key="4">
    <source>
        <dbReference type="Proteomes" id="UP000240572"/>
    </source>
</evidence>
<proteinExistence type="predicted"/>
<keyword evidence="1" id="KW-0732">Signal</keyword>
<feature type="domain" description="Secretion system C-terminal sorting" evidence="2">
    <location>
        <begin position="597"/>
        <end position="658"/>
    </location>
</feature>
<sequence>MKKVALLFALTGGLYMHSHAQAPGSVIYDDLFCPVDTAWAGDSLVVPHGALKYSILLKEGDIAHNIEQGLNAPLKGGFGAVYYDRALQAEDTVHNIRINKNKEGWLYMSLQDNKQSTLGDGGGLVKMRVKEQAGGTWQVVPQTEAGNTWSYRFFDLNAQGGSWHNNGLQLGYSNLSSIEDKGNIFMYDAWANSNTDLQPGMNTLTDYVLPAGAPGAGTAIARYKNMGWAIEVNKANGKPLRKLYYAGRADFGGMVVTSTKYTAPDTSELNSIIFTTQTQPAVILKYDAMLGNQISAFKQDSASYNGSWIVLNEADVDGSLFPFTFNELADIRKVALQKGATMFNRLGDIVRVNDPVDFSSYYLVAETGADSSGDAFVNPAKAYAGKLAYHLQPLKTTNGNVKDPHGRILKLASDITGESCKPYLEGCVFADGRSAFSNPKHLQVLNFDFYTLADEFKARSYLMIMEEVSSAAYRKNPASAHNPQDLMNETYFLNLEKQNPGLNDLRPFAIGPKGAEIQSAFSVEGMSPLFMSIRYPNTANTAPYNKSMLIAINNFEDYFSNPQGCTWTAPQPGCDTTSGPPPTGIDEVTPGSNSFNVWPNPATRTLHFATEQKLIRLYDLNGRLLKQQEKTRSMDIFDLAPGIYFLRNDRQQAKKVVIQK</sequence>
<dbReference type="NCBIfam" id="TIGR04183">
    <property type="entry name" value="Por_Secre_tail"/>
    <property type="match status" value="1"/>
</dbReference>
<comment type="caution">
    <text evidence="3">The sequence shown here is derived from an EMBL/GenBank/DDBJ whole genome shotgun (WGS) entry which is preliminary data.</text>
</comment>
<gene>
    <name evidence="3" type="ORF">B0I18_107137</name>
</gene>
<feature type="chain" id="PRO_5015166049" evidence="1">
    <location>
        <begin position="21"/>
        <end position="660"/>
    </location>
</feature>
<evidence type="ECO:0000256" key="1">
    <source>
        <dbReference type="SAM" id="SignalP"/>
    </source>
</evidence>
<dbReference type="RefSeq" id="WP_181358503.1">
    <property type="nucleotide sequence ID" value="NZ_PYGD01000007.1"/>
</dbReference>
<reference evidence="3 4" key="1">
    <citation type="submission" date="2018-03" db="EMBL/GenBank/DDBJ databases">
        <title>Genomic Encyclopedia of Type Strains, Phase III (KMG-III): the genomes of soil and plant-associated and newly described type strains.</title>
        <authorList>
            <person name="Whitman W."/>
        </authorList>
    </citation>
    <scope>NUCLEOTIDE SEQUENCE [LARGE SCALE GENOMIC DNA]</scope>
    <source>
        <strain evidence="3 4">CGMCC 1.12700</strain>
    </source>
</reference>
<dbReference type="Proteomes" id="UP000240572">
    <property type="component" value="Unassembled WGS sequence"/>
</dbReference>
<organism evidence="3 4">
    <name type="scientific">Taibaiella chishuiensis</name>
    <dbReference type="NCBI Taxonomy" id="1434707"/>
    <lineage>
        <taxon>Bacteria</taxon>
        <taxon>Pseudomonadati</taxon>
        <taxon>Bacteroidota</taxon>
        <taxon>Chitinophagia</taxon>
        <taxon>Chitinophagales</taxon>
        <taxon>Chitinophagaceae</taxon>
        <taxon>Taibaiella</taxon>
    </lineage>
</organism>
<protein>
    <submittedName>
        <fullName evidence="3">Putative secreted protein (Por secretion system target)</fullName>
    </submittedName>
</protein>